<proteinExistence type="predicted"/>
<accession>A0ABX8GJG3</accession>
<dbReference type="RefSeq" id="WP_208196893.1">
    <property type="nucleotide sequence ID" value="NZ_CP076023.1"/>
</dbReference>
<dbReference type="InterPro" id="IPR024524">
    <property type="entry name" value="DUF3800"/>
</dbReference>
<dbReference type="Proteomes" id="UP000679335">
    <property type="component" value="Chromosome"/>
</dbReference>
<keyword evidence="2" id="KW-1185">Reference proteome</keyword>
<protein>
    <submittedName>
        <fullName evidence="1">DUF3800 domain-containing protein</fullName>
    </submittedName>
</protein>
<evidence type="ECO:0000313" key="1">
    <source>
        <dbReference type="EMBL" id="QWC16332.1"/>
    </source>
</evidence>
<sequence>MAESDSHHPSPLLLAYVDESYTADRFYLGAVVVDGAAAERIEIGFDAIVRDYCGRFGLAASTEMHGNPLFQGKEAWREVPTRVRINVYERAMEVIGDSGAEVVLRGMNVRRQRERYVDPHAPHEVVLGHLLERVNDYARSVGAHALVLADEVHTHERHRTNFRTFRVGGTPGYRSTRLRQLIDTIHFAPSHHSRLLQAADLVTFMHRRRCTHTEPDARAQAANDMIWSHIAPVVVHELCWEP</sequence>
<dbReference type="Pfam" id="PF12686">
    <property type="entry name" value="DUF3800"/>
    <property type="match status" value="1"/>
</dbReference>
<organism evidence="1 2">
    <name type="scientific">Cellulomonas dongxiuzhuiae</name>
    <dbReference type="NCBI Taxonomy" id="2819979"/>
    <lineage>
        <taxon>Bacteria</taxon>
        <taxon>Bacillati</taxon>
        <taxon>Actinomycetota</taxon>
        <taxon>Actinomycetes</taxon>
        <taxon>Micrococcales</taxon>
        <taxon>Cellulomonadaceae</taxon>
        <taxon>Cellulomonas</taxon>
    </lineage>
</organism>
<name>A0ABX8GJG3_9CELL</name>
<evidence type="ECO:0000313" key="2">
    <source>
        <dbReference type="Proteomes" id="UP000679335"/>
    </source>
</evidence>
<gene>
    <name evidence="1" type="ORF">KKR89_01220</name>
</gene>
<reference evidence="1 2" key="1">
    <citation type="submission" date="2021-05" db="EMBL/GenBank/DDBJ databases">
        <title>Novel species in genus Cellulomonas.</title>
        <authorList>
            <person name="Zhang G."/>
        </authorList>
    </citation>
    <scope>NUCLEOTIDE SEQUENCE [LARGE SCALE GENOMIC DNA]</scope>
    <source>
        <strain evidence="2">zg-ZUI157</strain>
    </source>
</reference>
<dbReference type="EMBL" id="CP076023">
    <property type="protein sequence ID" value="QWC16332.1"/>
    <property type="molecule type" value="Genomic_DNA"/>
</dbReference>